<dbReference type="Proteomes" id="UP001331761">
    <property type="component" value="Unassembled WGS sequence"/>
</dbReference>
<name>A0AAN8FT52_TRICO</name>
<proteinExistence type="predicted"/>
<sequence>LIPSSTCKESDHIIVIPRISITLDLDVIDDVEGANARCK</sequence>
<evidence type="ECO:0000313" key="2">
    <source>
        <dbReference type="Proteomes" id="UP001331761"/>
    </source>
</evidence>
<protein>
    <submittedName>
        <fullName evidence="1">Uncharacterized protein</fullName>
    </submittedName>
</protein>
<gene>
    <name evidence="1" type="ORF">GCK32_016962</name>
</gene>
<comment type="caution">
    <text evidence="1">The sequence shown here is derived from an EMBL/GenBank/DDBJ whole genome shotgun (WGS) entry which is preliminary data.</text>
</comment>
<reference evidence="1 2" key="1">
    <citation type="submission" date="2019-10" db="EMBL/GenBank/DDBJ databases">
        <title>Assembly and Annotation for the nematode Trichostrongylus colubriformis.</title>
        <authorList>
            <person name="Martin J."/>
        </authorList>
    </citation>
    <scope>NUCLEOTIDE SEQUENCE [LARGE SCALE GENOMIC DNA]</scope>
    <source>
        <strain evidence="1">G859</strain>
        <tissue evidence="1">Whole worm</tissue>
    </source>
</reference>
<keyword evidence="2" id="KW-1185">Reference proteome</keyword>
<dbReference type="EMBL" id="WIXE01003881">
    <property type="protein sequence ID" value="KAK5983550.1"/>
    <property type="molecule type" value="Genomic_DNA"/>
</dbReference>
<feature type="non-terminal residue" evidence="1">
    <location>
        <position position="1"/>
    </location>
</feature>
<organism evidence="1 2">
    <name type="scientific">Trichostrongylus colubriformis</name>
    <name type="common">Black scour worm</name>
    <dbReference type="NCBI Taxonomy" id="6319"/>
    <lineage>
        <taxon>Eukaryota</taxon>
        <taxon>Metazoa</taxon>
        <taxon>Ecdysozoa</taxon>
        <taxon>Nematoda</taxon>
        <taxon>Chromadorea</taxon>
        <taxon>Rhabditida</taxon>
        <taxon>Rhabditina</taxon>
        <taxon>Rhabditomorpha</taxon>
        <taxon>Strongyloidea</taxon>
        <taxon>Trichostrongylidae</taxon>
        <taxon>Trichostrongylus</taxon>
    </lineage>
</organism>
<evidence type="ECO:0000313" key="1">
    <source>
        <dbReference type="EMBL" id="KAK5983550.1"/>
    </source>
</evidence>
<accession>A0AAN8FT52</accession>
<dbReference type="AlphaFoldDB" id="A0AAN8FT52"/>